<comment type="similarity">
    <text evidence="3">Belongs to the glycosyltransferase 18 family.</text>
</comment>
<evidence type="ECO:0000256" key="3">
    <source>
        <dbReference type="ARBA" id="ARBA00007477"/>
    </source>
</evidence>
<dbReference type="EC" id="2.4.1.155" evidence="4"/>
<dbReference type="AlphaFoldDB" id="A0AAV5U0R5"/>
<dbReference type="GO" id="GO:0000139">
    <property type="term" value="C:Golgi membrane"/>
    <property type="evidence" value="ECO:0007669"/>
    <property type="project" value="UniProtKB-SubCell"/>
</dbReference>
<organism evidence="16 17">
    <name type="scientific">Pristionchus entomophagus</name>
    <dbReference type="NCBI Taxonomy" id="358040"/>
    <lineage>
        <taxon>Eukaryota</taxon>
        <taxon>Metazoa</taxon>
        <taxon>Ecdysozoa</taxon>
        <taxon>Nematoda</taxon>
        <taxon>Chromadorea</taxon>
        <taxon>Rhabditida</taxon>
        <taxon>Rhabditina</taxon>
        <taxon>Diplogasteromorpha</taxon>
        <taxon>Diplogasteroidea</taxon>
        <taxon>Neodiplogasteridae</taxon>
        <taxon>Pristionchus</taxon>
    </lineage>
</organism>
<dbReference type="PANTHER" id="PTHR15075:SF2">
    <property type="entry name" value="ALPHA-1,6-MANNOSYLGLYCOPROTEIN 6-BETA-N-ACETYLGLUCOSAMINYLTRANSFERASE"/>
    <property type="match status" value="1"/>
</dbReference>
<name>A0AAV5U0R5_9BILA</name>
<protein>
    <recommendedName>
        <fullName evidence="4">alpha-1,6-mannosyl-glycoprotein 6-beta-N-acetylglucosaminyltransferase</fullName>
        <ecNumber evidence="4">2.4.1.155</ecNumber>
    </recommendedName>
</protein>
<keyword evidence="11 14" id="KW-0472">Membrane</keyword>
<evidence type="ECO:0000256" key="1">
    <source>
        <dbReference type="ARBA" id="ARBA00004323"/>
    </source>
</evidence>
<dbReference type="PANTHER" id="PTHR15075">
    <property type="entry name" value="ALPHA-MANNOSIDE BETA-1,6-N-ACETYLGLUCOSAMINYLTRANSFERASE"/>
    <property type="match status" value="1"/>
</dbReference>
<comment type="caution">
    <text evidence="16">The sequence shown here is derived from an EMBL/GenBank/DDBJ whole genome shotgun (WGS) entry which is preliminary data.</text>
</comment>
<evidence type="ECO:0000313" key="17">
    <source>
        <dbReference type="Proteomes" id="UP001432027"/>
    </source>
</evidence>
<dbReference type="InterPro" id="IPR026116">
    <property type="entry name" value="GT18_cat"/>
</dbReference>
<feature type="transmembrane region" description="Helical" evidence="14">
    <location>
        <begin position="12"/>
        <end position="30"/>
    </location>
</feature>
<keyword evidence="17" id="KW-1185">Reference proteome</keyword>
<proteinExistence type="inferred from homology"/>
<dbReference type="Pfam" id="PF15024">
    <property type="entry name" value="Glyco_transf_18"/>
    <property type="match status" value="1"/>
</dbReference>
<feature type="domain" description="Glycosyltransferase family 18 catalytic" evidence="15">
    <location>
        <begin position="96"/>
        <end position="633"/>
    </location>
</feature>
<dbReference type="Proteomes" id="UP001432027">
    <property type="component" value="Unassembled WGS sequence"/>
</dbReference>
<evidence type="ECO:0000256" key="8">
    <source>
        <dbReference type="ARBA" id="ARBA00022968"/>
    </source>
</evidence>
<reference evidence="16" key="1">
    <citation type="submission" date="2023-10" db="EMBL/GenBank/DDBJ databases">
        <title>Genome assembly of Pristionchus species.</title>
        <authorList>
            <person name="Yoshida K."/>
            <person name="Sommer R.J."/>
        </authorList>
    </citation>
    <scope>NUCLEOTIDE SEQUENCE</scope>
    <source>
        <strain evidence="16">RS0144</strain>
    </source>
</reference>
<evidence type="ECO:0000256" key="4">
    <source>
        <dbReference type="ARBA" id="ARBA00012671"/>
    </source>
</evidence>
<keyword evidence="6" id="KW-0808">Transferase</keyword>
<evidence type="ECO:0000256" key="7">
    <source>
        <dbReference type="ARBA" id="ARBA00022692"/>
    </source>
</evidence>
<keyword evidence="12" id="KW-0325">Glycoprotein</keyword>
<evidence type="ECO:0000256" key="13">
    <source>
        <dbReference type="ARBA" id="ARBA00048243"/>
    </source>
</evidence>
<evidence type="ECO:0000256" key="12">
    <source>
        <dbReference type="ARBA" id="ARBA00023180"/>
    </source>
</evidence>
<evidence type="ECO:0000313" key="16">
    <source>
        <dbReference type="EMBL" id="GMT00058.1"/>
    </source>
</evidence>
<evidence type="ECO:0000256" key="14">
    <source>
        <dbReference type="SAM" id="Phobius"/>
    </source>
</evidence>
<evidence type="ECO:0000256" key="5">
    <source>
        <dbReference type="ARBA" id="ARBA00022676"/>
    </source>
</evidence>
<evidence type="ECO:0000259" key="15">
    <source>
        <dbReference type="Pfam" id="PF15024"/>
    </source>
</evidence>
<keyword evidence="5" id="KW-0328">Glycosyltransferase</keyword>
<comment type="pathway">
    <text evidence="2">Protein modification; protein glycosylation.</text>
</comment>
<dbReference type="GO" id="GO:0006487">
    <property type="term" value="P:protein N-linked glycosylation"/>
    <property type="evidence" value="ECO:0007669"/>
    <property type="project" value="TreeGrafter"/>
</dbReference>
<evidence type="ECO:0000256" key="6">
    <source>
        <dbReference type="ARBA" id="ARBA00022679"/>
    </source>
</evidence>
<comment type="catalytic activity">
    <reaction evidence="13">
        <text>N(4)-{beta-D-GlcNAc-(1-&gt;2)-[beta-D-GlcNAc-(1-&gt;4)]-alpha-D-Man-(1-&gt;3)-[beta-D-GlcNAc-(1-&gt;2)-alpha-D-Man-(1-&gt;6)]-beta-D-Man-(1-&gt;4)-beta-D-GlcNAc-(1-&gt;4)-beta-D-GlcNAc}-L-asparaginyl-[protein] + UDP-N-acetyl-alpha-D-glucosamine = N(4)-{beta-D-GlcNAc-(1-&gt;2)-[beta-D-GlcNAc-(1-&gt;4)]-alpha-D-Man-(1-&gt;3)-[beta-D-GlcNAc-(1-&gt;2)-[beta-D-GlcNAc-(1-&gt;6)]-alpha-D-Man-(1-&gt;6)]-beta-D-Man-(1-&gt;4)-beta-D-GlcNAc-(1-&gt;4)-beta-D-GlcNAc}-L-asparaginyl-[protein] + UDP + H(+)</text>
        <dbReference type="Rhea" id="RHEA:16921"/>
        <dbReference type="Rhea" id="RHEA-COMP:14374"/>
        <dbReference type="Rhea" id="RHEA-COMP:14377"/>
        <dbReference type="ChEBI" id="CHEBI:15378"/>
        <dbReference type="ChEBI" id="CHEBI:57705"/>
        <dbReference type="ChEBI" id="CHEBI:58223"/>
        <dbReference type="ChEBI" id="CHEBI:139507"/>
        <dbReference type="ChEBI" id="CHEBI:139510"/>
        <dbReference type="EC" id="2.4.1.155"/>
    </reaction>
</comment>
<evidence type="ECO:0000256" key="9">
    <source>
        <dbReference type="ARBA" id="ARBA00022989"/>
    </source>
</evidence>
<dbReference type="GO" id="GO:0030144">
    <property type="term" value="F:alpha-1,6-mannosylglycoprotein 6-beta-N-acetylglucosaminyltransferase activity"/>
    <property type="evidence" value="ECO:0007669"/>
    <property type="project" value="UniProtKB-EC"/>
</dbReference>
<comment type="subcellular location">
    <subcellularLocation>
        <location evidence="1">Golgi apparatus membrane</location>
        <topology evidence="1">Single-pass type II membrane protein</topology>
    </subcellularLocation>
</comment>
<evidence type="ECO:0000256" key="2">
    <source>
        <dbReference type="ARBA" id="ARBA00004922"/>
    </source>
</evidence>
<keyword evidence="7 14" id="KW-0812">Transmembrane</keyword>
<keyword evidence="10" id="KW-0333">Golgi apparatus</keyword>
<evidence type="ECO:0000256" key="11">
    <source>
        <dbReference type="ARBA" id="ARBA00023136"/>
    </source>
</evidence>
<dbReference type="InterPro" id="IPR052105">
    <property type="entry name" value="MGAT5_Glycosyltransferase"/>
</dbReference>
<evidence type="ECO:0000256" key="10">
    <source>
        <dbReference type="ARBA" id="ARBA00023034"/>
    </source>
</evidence>
<keyword evidence="8" id="KW-0735">Signal-anchor</keyword>
<sequence length="648" mass="72586">MRWPRLCRGSRLLFLIVLSLVGGGIVYEYWTLTRLVEISPTVIATEATTLEKTKREKPHFALNTGECFPLDSQLVDFPNCRSKWEWMKEGWKTDACYAHMGVNGTGCSFRRYLSITERHCPLMDGGNPMEGKTIAQPNFSLDQLFAKMVDKPVNFEFMKKRISRMWDSWKESYTENVKKHSKSMENRNKLRIILHLGFLTNTKFGELSSKGGPLGELVQWSDLIASLHILGHDLRISTLTDTVVRNMDSFSGMRPCPNGTQIDLIFTDIMGLRVMQRKRRPFVAGNKCKLRLLDSFGTQAEFNSREYFTGHKSELGKTNPWGGHDLALRQFLSLYPHTPDNTFLGFVVNTHRNETEEKARSGVLIYGKEKYMWEKAGEAVKTAMEITEVHATVADAFDASALPAGVINHGLLGEEEFHRLLGKVQIFLGLGFPFEGPAPLEAVAHGAIFINPRFDPPKGRLTEKFFAEKPTLRALSSQCPYLEEMGEPWVITVDTKNTTALRDALQRAVQSEVTPRLPSELTASGMVLRVSLMVDRLNTCEIIPVWPPPSALREIVGKAGVSCESACSSAGLRCDSALFPLVNKKEKLMRMMECDTVAIAPSIVAPSKCTLQENVLLFSCSASVGGTVRLCPCRDFLPDQRELCSQCL</sequence>
<accession>A0AAV5U0R5</accession>
<keyword evidence="9 14" id="KW-1133">Transmembrane helix</keyword>
<gene>
    <name evidence="16" type="ORF">PENTCL1PPCAC_22232</name>
</gene>
<dbReference type="EMBL" id="BTSX01000005">
    <property type="protein sequence ID" value="GMT00058.1"/>
    <property type="molecule type" value="Genomic_DNA"/>
</dbReference>